<organism evidence="1 2">
    <name type="scientific">Phomopsis amygdali</name>
    <name type="common">Fusicoccum amygdali</name>
    <dbReference type="NCBI Taxonomy" id="1214568"/>
    <lineage>
        <taxon>Eukaryota</taxon>
        <taxon>Fungi</taxon>
        <taxon>Dikarya</taxon>
        <taxon>Ascomycota</taxon>
        <taxon>Pezizomycotina</taxon>
        <taxon>Sordariomycetes</taxon>
        <taxon>Sordariomycetidae</taxon>
        <taxon>Diaporthales</taxon>
        <taxon>Diaporthaceae</taxon>
        <taxon>Diaporthe</taxon>
    </lineage>
</organism>
<keyword evidence="2" id="KW-1185">Reference proteome</keyword>
<evidence type="ECO:0000313" key="1">
    <source>
        <dbReference type="EMBL" id="KAK2599552.1"/>
    </source>
</evidence>
<accession>A0AAD9S599</accession>
<dbReference type="AlphaFoldDB" id="A0AAD9S599"/>
<dbReference type="EMBL" id="JAUJFL010000007">
    <property type="protein sequence ID" value="KAK2599552.1"/>
    <property type="molecule type" value="Genomic_DNA"/>
</dbReference>
<reference evidence="1" key="1">
    <citation type="submission" date="2023-06" db="EMBL/GenBank/DDBJ databases">
        <authorList>
            <person name="Noh H."/>
        </authorList>
    </citation>
    <scope>NUCLEOTIDE SEQUENCE</scope>
    <source>
        <strain evidence="1">DUCC20226</strain>
    </source>
</reference>
<name>A0AAD9S599_PHOAM</name>
<protein>
    <submittedName>
        <fullName evidence="1">Uncharacterized protein</fullName>
    </submittedName>
</protein>
<gene>
    <name evidence="1" type="ORF">N8I77_011295</name>
</gene>
<dbReference type="Proteomes" id="UP001265746">
    <property type="component" value="Unassembled WGS sequence"/>
</dbReference>
<proteinExistence type="predicted"/>
<comment type="caution">
    <text evidence="1">The sequence shown here is derived from an EMBL/GenBank/DDBJ whole genome shotgun (WGS) entry which is preliminary data.</text>
</comment>
<evidence type="ECO:0000313" key="2">
    <source>
        <dbReference type="Proteomes" id="UP001265746"/>
    </source>
</evidence>
<sequence>MAPQDEPEDSFVKIFLLTQLGEEKTAAYFGRFEDRDEDGLGWVKPEFVQWSSDQGEGTMQGGDLLRLFKKTIADPDEAEFQYFADRQSVDTGTDITKLAEESGITLPEDWINMEGAIYKLMDEFTDRGVAWGRIPISAWRSSWCNADLGELHEHEFIEDCGGTNNILRDPEWDGAGFLKKLTEEIQKIK</sequence>